<keyword evidence="8 11" id="KW-0067">ATP-binding</keyword>
<dbReference type="GO" id="GO:0009435">
    <property type="term" value="P:NAD+ biosynthetic process"/>
    <property type="evidence" value="ECO:0007669"/>
    <property type="project" value="UniProtKB-UniRule"/>
</dbReference>
<organism evidence="13 14">
    <name type="scientific">Candidatus Onthomorpha intestinigallinarum</name>
    <dbReference type="NCBI Taxonomy" id="2840880"/>
    <lineage>
        <taxon>Bacteria</taxon>
        <taxon>Pseudomonadati</taxon>
        <taxon>Bacteroidota</taxon>
        <taxon>Bacteroidia</taxon>
        <taxon>Bacteroidales</taxon>
        <taxon>Candidatus Onthomorpha</taxon>
    </lineage>
</organism>
<evidence type="ECO:0000259" key="12">
    <source>
        <dbReference type="Pfam" id="PF01467"/>
    </source>
</evidence>
<dbReference type="Gene3D" id="3.40.50.620">
    <property type="entry name" value="HUPs"/>
    <property type="match status" value="1"/>
</dbReference>
<gene>
    <name evidence="11" type="primary">nadD</name>
    <name evidence="13" type="ORF">IAC47_01155</name>
</gene>
<dbReference type="InterPro" id="IPR004821">
    <property type="entry name" value="Cyt_trans-like"/>
</dbReference>
<reference evidence="13" key="2">
    <citation type="submission" date="2021-04" db="EMBL/GenBank/DDBJ databases">
        <authorList>
            <person name="Gilroy R."/>
        </authorList>
    </citation>
    <scope>NUCLEOTIDE SEQUENCE</scope>
    <source>
        <strain evidence="13">Gambia16-930</strain>
    </source>
</reference>
<evidence type="ECO:0000256" key="5">
    <source>
        <dbReference type="ARBA" id="ARBA00022679"/>
    </source>
</evidence>
<comment type="function">
    <text evidence="1 11">Catalyzes the reversible adenylation of nicotinate mononucleotide (NaMN) to nicotinic acid adenine dinucleotide (NaAD).</text>
</comment>
<dbReference type="Proteomes" id="UP000824267">
    <property type="component" value="Unassembled WGS sequence"/>
</dbReference>
<protein>
    <recommendedName>
        <fullName evidence="11">Probable nicotinate-nucleotide adenylyltransferase</fullName>
        <ecNumber evidence="11">2.7.7.18</ecNumber>
    </recommendedName>
    <alternativeName>
        <fullName evidence="11">Deamido-NAD(+) diphosphorylase</fullName>
    </alternativeName>
    <alternativeName>
        <fullName evidence="11">Deamido-NAD(+) pyrophosphorylase</fullName>
    </alternativeName>
    <alternativeName>
        <fullName evidence="11">Nicotinate mononucleotide adenylyltransferase</fullName>
        <shortName evidence="11">NaMN adenylyltransferase</shortName>
    </alternativeName>
</protein>
<evidence type="ECO:0000256" key="2">
    <source>
        <dbReference type="ARBA" id="ARBA00005019"/>
    </source>
</evidence>
<keyword evidence="9 11" id="KW-0520">NAD</keyword>
<dbReference type="GO" id="GO:0005524">
    <property type="term" value="F:ATP binding"/>
    <property type="evidence" value="ECO:0007669"/>
    <property type="project" value="UniProtKB-KW"/>
</dbReference>
<comment type="caution">
    <text evidence="13">The sequence shown here is derived from an EMBL/GenBank/DDBJ whole genome shotgun (WGS) entry which is preliminary data.</text>
</comment>
<dbReference type="PANTHER" id="PTHR39321:SF3">
    <property type="entry name" value="PHOSPHOPANTETHEINE ADENYLYLTRANSFERASE"/>
    <property type="match status" value="1"/>
</dbReference>
<evidence type="ECO:0000256" key="7">
    <source>
        <dbReference type="ARBA" id="ARBA00022741"/>
    </source>
</evidence>
<dbReference type="NCBIfam" id="NF000840">
    <property type="entry name" value="PRK00071.1-3"/>
    <property type="match status" value="1"/>
</dbReference>
<dbReference type="InterPro" id="IPR014729">
    <property type="entry name" value="Rossmann-like_a/b/a_fold"/>
</dbReference>
<dbReference type="Pfam" id="PF01467">
    <property type="entry name" value="CTP_transf_like"/>
    <property type="match status" value="1"/>
</dbReference>
<evidence type="ECO:0000256" key="6">
    <source>
        <dbReference type="ARBA" id="ARBA00022695"/>
    </source>
</evidence>
<comment type="similarity">
    <text evidence="3 11">Belongs to the NadD family.</text>
</comment>
<feature type="domain" description="Cytidyltransferase-like" evidence="12">
    <location>
        <begin position="12"/>
        <end position="171"/>
    </location>
</feature>
<dbReference type="SUPFAM" id="SSF52374">
    <property type="entry name" value="Nucleotidylyl transferase"/>
    <property type="match status" value="1"/>
</dbReference>
<dbReference type="NCBIfam" id="TIGR00482">
    <property type="entry name" value="nicotinate (nicotinamide) nucleotide adenylyltransferase"/>
    <property type="match status" value="1"/>
</dbReference>
<accession>A0A9D1RGV3</accession>
<dbReference type="PANTHER" id="PTHR39321">
    <property type="entry name" value="NICOTINATE-NUCLEOTIDE ADENYLYLTRANSFERASE-RELATED"/>
    <property type="match status" value="1"/>
</dbReference>
<keyword evidence="5 11" id="KW-0808">Transferase</keyword>
<comment type="catalytic activity">
    <reaction evidence="10 11">
        <text>nicotinate beta-D-ribonucleotide + ATP + H(+) = deamido-NAD(+) + diphosphate</text>
        <dbReference type="Rhea" id="RHEA:22860"/>
        <dbReference type="ChEBI" id="CHEBI:15378"/>
        <dbReference type="ChEBI" id="CHEBI:30616"/>
        <dbReference type="ChEBI" id="CHEBI:33019"/>
        <dbReference type="ChEBI" id="CHEBI:57502"/>
        <dbReference type="ChEBI" id="CHEBI:58437"/>
        <dbReference type="EC" id="2.7.7.18"/>
    </reaction>
</comment>
<evidence type="ECO:0000256" key="9">
    <source>
        <dbReference type="ARBA" id="ARBA00023027"/>
    </source>
</evidence>
<proteinExistence type="inferred from homology"/>
<evidence type="ECO:0000256" key="8">
    <source>
        <dbReference type="ARBA" id="ARBA00022840"/>
    </source>
</evidence>
<dbReference type="AlphaFoldDB" id="A0A9D1RGV3"/>
<evidence type="ECO:0000256" key="10">
    <source>
        <dbReference type="ARBA" id="ARBA00048721"/>
    </source>
</evidence>
<dbReference type="EMBL" id="DXGG01000041">
    <property type="protein sequence ID" value="HIW86873.1"/>
    <property type="molecule type" value="Genomic_DNA"/>
</dbReference>
<dbReference type="GO" id="GO:0004515">
    <property type="term" value="F:nicotinate-nucleotide adenylyltransferase activity"/>
    <property type="evidence" value="ECO:0007669"/>
    <property type="project" value="UniProtKB-UniRule"/>
</dbReference>
<reference evidence="13" key="1">
    <citation type="journal article" date="2021" name="PeerJ">
        <title>Extensive microbial diversity within the chicken gut microbiome revealed by metagenomics and culture.</title>
        <authorList>
            <person name="Gilroy R."/>
            <person name="Ravi A."/>
            <person name="Getino M."/>
            <person name="Pursley I."/>
            <person name="Horton D.L."/>
            <person name="Alikhan N.F."/>
            <person name="Baker D."/>
            <person name="Gharbi K."/>
            <person name="Hall N."/>
            <person name="Watson M."/>
            <person name="Adriaenssens E.M."/>
            <person name="Foster-Nyarko E."/>
            <person name="Jarju S."/>
            <person name="Secka A."/>
            <person name="Antonio M."/>
            <person name="Oren A."/>
            <person name="Chaudhuri R.R."/>
            <person name="La Ragione R."/>
            <person name="Hildebrand F."/>
            <person name="Pallen M.J."/>
        </authorList>
    </citation>
    <scope>NUCLEOTIDE SEQUENCE</scope>
    <source>
        <strain evidence="13">Gambia16-930</strain>
    </source>
</reference>
<keyword evidence="4 11" id="KW-0662">Pyridine nucleotide biosynthesis</keyword>
<evidence type="ECO:0000313" key="13">
    <source>
        <dbReference type="EMBL" id="HIW86873.1"/>
    </source>
</evidence>
<evidence type="ECO:0000256" key="11">
    <source>
        <dbReference type="HAMAP-Rule" id="MF_00244"/>
    </source>
</evidence>
<sequence>MDKKQYNTKIGLYFGSFNPIHNGHLILAEQILENTDLDQIWFVVTPQNPLKKSSSLLDNRTRLALVRTAIADNYRFKACDIEFSLPVPSYTINTLTYIQEKYPDKSFSLIIGEDNLNTFHKWKNHSEILKNYRILVYPRNKCEKSQLANHQNVLMINAPEIEISSSLIRENIRKNKSIRYLLPESVRTEIEKGNYYKNQTSTDSVAKL</sequence>
<name>A0A9D1RGV3_9BACT</name>
<evidence type="ECO:0000313" key="14">
    <source>
        <dbReference type="Proteomes" id="UP000824267"/>
    </source>
</evidence>
<evidence type="ECO:0000256" key="3">
    <source>
        <dbReference type="ARBA" id="ARBA00009014"/>
    </source>
</evidence>
<evidence type="ECO:0000256" key="4">
    <source>
        <dbReference type="ARBA" id="ARBA00022642"/>
    </source>
</evidence>
<dbReference type="CDD" id="cd02165">
    <property type="entry name" value="NMNAT"/>
    <property type="match status" value="1"/>
</dbReference>
<dbReference type="HAMAP" id="MF_00244">
    <property type="entry name" value="NaMN_adenylyltr"/>
    <property type="match status" value="1"/>
</dbReference>
<comment type="pathway">
    <text evidence="2 11">Cofactor biosynthesis; NAD(+) biosynthesis; deamido-NAD(+) from nicotinate D-ribonucleotide: step 1/1.</text>
</comment>
<evidence type="ECO:0000256" key="1">
    <source>
        <dbReference type="ARBA" id="ARBA00002324"/>
    </source>
</evidence>
<keyword evidence="6 11" id="KW-0548">Nucleotidyltransferase</keyword>
<dbReference type="InterPro" id="IPR005248">
    <property type="entry name" value="NadD/NMNAT"/>
</dbReference>
<keyword evidence="7 11" id="KW-0547">Nucleotide-binding</keyword>
<dbReference type="NCBIfam" id="TIGR00125">
    <property type="entry name" value="cyt_tran_rel"/>
    <property type="match status" value="1"/>
</dbReference>
<dbReference type="EC" id="2.7.7.18" evidence="11"/>